<comment type="similarity">
    <text evidence="1">Belongs to the AfsR/DnrI/RedD regulatory family.</text>
</comment>
<dbReference type="GO" id="GO:0006355">
    <property type="term" value="P:regulation of DNA-templated transcription"/>
    <property type="evidence" value="ECO:0007669"/>
    <property type="project" value="InterPro"/>
</dbReference>
<reference evidence="7" key="1">
    <citation type="journal article" date="2014" name="Int. J. Syst. Evol. Microbiol.">
        <title>Complete genome sequence of Corynebacterium casei LMG S-19264T (=DSM 44701T), isolated from a smear-ripened cheese.</title>
        <authorList>
            <consortium name="US DOE Joint Genome Institute (JGI-PGF)"/>
            <person name="Walter F."/>
            <person name="Albersmeier A."/>
            <person name="Kalinowski J."/>
            <person name="Ruckert C."/>
        </authorList>
    </citation>
    <scope>NUCLEOTIDE SEQUENCE</scope>
    <source>
        <strain evidence="7">JCM 4834</strain>
    </source>
</reference>
<evidence type="ECO:0000256" key="3">
    <source>
        <dbReference type="ARBA" id="ARBA00023125"/>
    </source>
</evidence>
<dbReference type="PROSITE" id="PS51755">
    <property type="entry name" value="OMPR_PHOB"/>
    <property type="match status" value="1"/>
</dbReference>
<organism evidence="7 8">
    <name type="scientific">Streptomyces subrutilus</name>
    <dbReference type="NCBI Taxonomy" id="36818"/>
    <lineage>
        <taxon>Bacteria</taxon>
        <taxon>Bacillati</taxon>
        <taxon>Actinomycetota</taxon>
        <taxon>Actinomycetes</taxon>
        <taxon>Kitasatosporales</taxon>
        <taxon>Streptomycetaceae</taxon>
        <taxon>Streptomyces</taxon>
    </lineage>
</organism>
<feature type="domain" description="OmpR/PhoB-type" evidence="6">
    <location>
        <begin position="15"/>
        <end position="121"/>
    </location>
</feature>
<dbReference type="PANTHER" id="PTHR35807:SF2">
    <property type="entry name" value="TRANSCRIPTIONAL ACTIVATOR DOMAIN"/>
    <property type="match status" value="1"/>
</dbReference>
<feature type="region of interest" description="Disordered" evidence="5">
    <location>
        <begin position="274"/>
        <end position="340"/>
    </location>
</feature>
<dbReference type="Pfam" id="PF03704">
    <property type="entry name" value="BTAD"/>
    <property type="match status" value="1"/>
</dbReference>
<evidence type="ECO:0000259" key="6">
    <source>
        <dbReference type="PROSITE" id="PS51755"/>
    </source>
</evidence>
<dbReference type="SUPFAM" id="SSF46894">
    <property type="entry name" value="C-terminal effector domain of the bipartite response regulators"/>
    <property type="match status" value="1"/>
</dbReference>
<dbReference type="AlphaFoldDB" id="A0A918QSG0"/>
<dbReference type="Proteomes" id="UP000634660">
    <property type="component" value="Unassembled WGS sequence"/>
</dbReference>
<dbReference type="InterPro" id="IPR005158">
    <property type="entry name" value="BTAD"/>
</dbReference>
<dbReference type="GO" id="GO:0000160">
    <property type="term" value="P:phosphorelay signal transduction system"/>
    <property type="evidence" value="ECO:0007669"/>
    <property type="project" value="UniProtKB-KW"/>
</dbReference>
<dbReference type="SMART" id="SM00862">
    <property type="entry name" value="Trans_reg_C"/>
    <property type="match status" value="1"/>
</dbReference>
<evidence type="ECO:0000313" key="8">
    <source>
        <dbReference type="Proteomes" id="UP000634660"/>
    </source>
</evidence>
<evidence type="ECO:0000256" key="2">
    <source>
        <dbReference type="ARBA" id="ARBA00023012"/>
    </source>
</evidence>
<name>A0A918QSG0_9ACTN</name>
<feature type="DNA-binding region" description="OmpR/PhoB-type" evidence="4">
    <location>
        <begin position="15"/>
        <end position="121"/>
    </location>
</feature>
<dbReference type="InterPro" id="IPR051677">
    <property type="entry name" value="AfsR-DnrI-RedD_regulator"/>
</dbReference>
<dbReference type="Pfam" id="PF00486">
    <property type="entry name" value="Trans_reg_C"/>
    <property type="match status" value="1"/>
</dbReference>
<accession>A0A918QSG0</accession>
<feature type="compositionally biased region" description="Low complexity" evidence="5">
    <location>
        <begin position="274"/>
        <end position="320"/>
    </location>
</feature>
<dbReference type="InterPro" id="IPR011990">
    <property type="entry name" value="TPR-like_helical_dom_sf"/>
</dbReference>
<keyword evidence="3 4" id="KW-0238">DNA-binding</keyword>
<dbReference type="EMBL" id="BMVX01000011">
    <property type="protein sequence ID" value="GGZ69791.1"/>
    <property type="molecule type" value="Genomic_DNA"/>
</dbReference>
<gene>
    <name evidence="7" type="ORF">GCM10010371_32060</name>
</gene>
<dbReference type="PANTHER" id="PTHR35807">
    <property type="entry name" value="TRANSCRIPTIONAL REGULATOR REDD-RELATED"/>
    <property type="match status" value="1"/>
</dbReference>
<comment type="caution">
    <text evidence="7">The sequence shown here is derived from an EMBL/GenBank/DDBJ whole genome shotgun (WGS) entry which is preliminary data.</text>
</comment>
<dbReference type="Gene3D" id="1.25.40.10">
    <property type="entry name" value="Tetratricopeptide repeat domain"/>
    <property type="match status" value="1"/>
</dbReference>
<dbReference type="InterPro" id="IPR036388">
    <property type="entry name" value="WH-like_DNA-bd_sf"/>
</dbReference>
<sequence>MRQAYNHREDAMTTAAIETAGPAVRVRFLGDFELTVNGAPVQRWRAGKARGLFQYLVVHRGQMLTRDRLYASLWPGADSTAGSSLKVAAHALRRVLDAHPDRPGSSGIRLVYRDFGYVLHVSGLWSDLDRFQELVHGGLRAALARDTPLARTRLRAALDLYGGEFLRGENADWVVEQREYLRALALRALGVLRADAEAREDFVELIGICRRTLEIDRHHEETYRALMAAHGRRGELACVRRWYELCARRMREELSVAPDAETQRLLHTLIPTQAPAAPRAAGAPAGTGGPAATVRALRSAPRRPAAAVWNPDPRTAALARPVRRARPDSRTAAVLARTAD</sequence>
<reference evidence="7" key="2">
    <citation type="submission" date="2020-09" db="EMBL/GenBank/DDBJ databases">
        <authorList>
            <person name="Sun Q."/>
            <person name="Ohkuma M."/>
        </authorList>
    </citation>
    <scope>NUCLEOTIDE SEQUENCE</scope>
    <source>
        <strain evidence="7">JCM 4834</strain>
    </source>
</reference>
<evidence type="ECO:0000313" key="7">
    <source>
        <dbReference type="EMBL" id="GGZ69791.1"/>
    </source>
</evidence>
<dbReference type="GO" id="GO:0003677">
    <property type="term" value="F:DNA binding"/>
    <property type="evidence" value="ECO:0007669"/>
    <property type="project" value="UniProtKB-UniRule"/>
</dbReference>
<dbReference type="SMART" id="SM01043">
    <property type="entry name" value="BTAD"/>
    <property type="match status" value="1"/>
</dbReference>
<dbReference type="Gene3D" id="1.10.10.10">
    <property type="entry name" value="Winged helix-like DNA-binding domain superfamily/Winged helix DNA-binding domain"/>
    <property type="match status" value="1"/>
</dbReference>
<keyword evidence="2" id="KW-0902">Two-component regulatory system</keyword>
<evidence type="ECO:0000256" key="1">
    <source>
        <dbReference type="ARBA" id="ARBA00005820"/>
    </source>
</evidence>
<evidence type="ECO:0000256" key="4">
    <source>
        <dbReference type="PROSITE-ProRule" id="PRU01091"/>
    </source>
</evidence>
<dbReference type="SUPFAM" id="SSF48452">
    <property type="entry name" value="TPR-like"/>
    <property type="match status" value="1"/>
</dbReference>
<dbReference type="InterPro" id="IPR001867">
    <property type="entry name" value="OmpR/PhoB-type_DNA-bd"/>
</dbReference>
<protein>
    <recommendedName>
        <fullName evidence="6">OmpR/PhoB-type domain-containing protein</fullName>
    </recommendedName>
</protein>
<proteinExistence type="inferred from homology"/>
<dbReference type="InterPro" id="IPR016032">
    <property type="entry name" value="Sig_transdc_resp-reg_C-effctor"/>
</dbReference>
<evidence type="ECO:0000256" key="5">
    <source>
        <dbReference type="SAM" id="MobiDB-lite"/>
    </source>
</evidence>